<gene>
    <name evidence="2" type="ORF">BDN70DRAFT_876640</name>
</gene>
<evidence type="ECO:0000313" key="2">
    <source>
        <dbReference type="EMBL" id="KAF9481176.1"/>
    </source>
</evidence>
<feature type="compositionally biased region" description="Basic and acidic residues" evidence="1">
    <location>
        <begin position="221"/>
        <end position="231"/>
    </location>
</feature>
<feature type="region of interest" description="Disordered" evidence="1">
    <location>
        <begin position="217"/>
        <end position="258"/>
    </location>
</feature>
<feature type="region of interest" description="Disordered" evidence="1">
    <location>
        <begin position="60"/>
        <end position="177"/>
    </location>
</feature>
<feature type="region of interest" description="Disordered" evidence="1">
    <location>
        <begin position="820"/>
        <end position="853"/>
    </location>
</feature>
<keyword evidence="3" id="KW-1185">Reference proteome</keyword>
<name>A0A9P6CV02_9AGAR</name>
<dbReference type="OrthoDB" id="10249045at2759"/>
<reference evidence="2" key="1">
    <citation type="submission" date="2020-11" db="EMBL/GenBank/DDBJ databases">
        <authorList>
            <consortium name="DOE Joint Genome Institute"/>
            <person name="Ahrendt S."/>
            <person name="Riley R."/>
            <person name="Andreopoulos W."/>
            <person name="Labutti K."/>
            <person name="Pangilinan J."/>
            <person name="Ruiz-Duenas F.J."/>
            <person name="Barrasa J.M."/>
            <person name="Sanchez-Garcia M."/>
            <person name="Camarero S."/>
            <person name="Miyauchi S."/>
            <person name="Serrano A."/>
            <person name="Linde D."/>
            <person name="Babiker R."/>
            <person name="Drula E."/>
            <person name="Ayuso-Fernandez I."/>
            <person name="Pacheco R."/>
            <person name="Padilla G."/>
            <person name="Ferreira P."/>
            <person name="Barriuso J."/>
            <person name="Kellner H."/>
            <person name="Castanera R."/>
            <person name="Alfaro M."/>
            <person name="Ramirez L."/>
            <person name="Pisabarro A.G."/>
            <person name="Kuo A."/>
            <person name="Tritt A."/>
            <person name="Lipzen A."/>
            <person name="He G."/>
            <person name="Yan M."/>
            <person name="Ng V."/>
            <person name="Cullen D."/>
            <person name="Martin F."/>
            <person name="Rosso M.-N."/>
            <person name="Henrissat B."/>
            <person name="Hibbett D."/>
            <person name="Martinez A.T."/>
            <person name="Grigoriev I.V."/>
        </authorList>
    </citation>
    <scope>NUCLEOTIDE SEQUENCE</scope>
    <source>
        <strain evidence="2">CIRM-BRFM 674</strain>
    </source>
</reference>
<sequence length="853" mass="95795">MITSSLSRLAPASTCLYGVKSPLCELAAARSQNLLRAYATVATTSNVGHVGHKNQKAVLFSERSDASSNKGSRKSSHVPRPLQYPKKSLELGSLMGKKKKKPKPKRLSPKAGQPGAHKFSSSSADFITGRSDSPTSSKKPSHALNRTSEKRRPKTSLENVTTAQDTKEEKHVTSDSAYTWPKETPIIRTVVPPARPVKKEKPTVVVKKTEEASIKTLSLENPDKKPSEESSKFGPGFVDDTWPPEKWDSEDSKRPPPHFVPTVNVIEGSIADNVEGLVDVAPPTEQLPVASLAHGLDRVLFNPGVHWLQDPRSHVYNFTPWLEKIPKVNQFAFEKLTGFIKSSQDEDLRTLAKQENKKYTGSTSSLSGMLSHIYFLISEHKDVELEVLSQHFSLEPAAFTSGQRMPAAVTLNFKDGVYSVDSLGSEYDDPDKNVLTWMGTLLENFLTKTPEDFKKFMRIESEPLESEEQKQLMREAFRFSKSDKFVMRSQLDCRDSRLPGTGVFDIKTRACISVRMDILNFEENSGYNIKSQHGIMESFEREYYDLVRSAFLKYSFQVRIGNMDGVMVAFHNTERIFGFQYISLDEMDERIYGPIPGIGDKVFKKSIRLLEAILEEATKEYPEEALTIMFETRRPGKLMDVFVQPAEWKGNGQKPITQFLVQVSHQVDGKLARSSVALRSTNDEWSMSYSIAKAVLPVEVVRHNLAALEKRKSRTLVLPASVSMEEAKEYWENLSFNPKLKAVTKDFNLMNFALADSGIQKFRNVSKEGRMLYEELQRRQEGKPKIVLGQGVYEEEESLFFKEPEHPAVELSGDKIFETAYEQTTGSKTSGVAAAQTATTEPEVEASPAEKKE</sequence>
<dbReference type="GO" id="GO:0000964">
    <property type="term" value="P:mitochondrial RNA 5'-end processing"/>
    <property type="evidence" value="ECO:0007669"/>
    <property type="project" value="TreeGrafter"/>
</dbReference>
<feature type="compositionally biased region" description="Polar residues" evidence="1">
    <location>
        <begin position="119"/>
        <end position="138"/>
    </location>
</feature>
<dbReference type="EMBL" id="MU155182">
    <property type="protein sequence ID" value="KAF9481176.1"/>
    <property type="molecule type" value="Genomic_DNA"/>
</dbReference>
<comment type="caution">
    <text evidence="2">The sequence shown here is derived from an EMBL/GenBank/DDBJ whole genome shotgun (WGS) entry which is preliminary data.</text>
</comment>
<evidence type="ECO:0000256" key="1">
    <source>
        <dbReference type="SAM" id="MobiDB-lite"/>
    </source>
</evidence>
<dbReference type="Proteomes" id="UP000807469">
    <property type="component" value="Unassembled WGS sequence"/>
</dbReference>
<dbReference type="AlphaFoldDB" id="A0A9P6CV02"/>
<accession>A0A9P6CV02</accession>
<organism evidence="2 3">
    <name type="scientific">Pholiota conissans</name>
    <dbReference type="NCBI Taxonomy" id="109636"/>
    <lineage>
        <taxon>Eukaryota</taxon>
        <taxon>Fungi</taxon>
        <taxon>Dikarya</taxon>
        <taxon>Basidiomycota</taxon>
        <taxon>Agaricomycotina</taxon>
        <taxon>Agaricomycetes</taxon>
        <taxon>Agaricomycetidae</taxon>
        <taxon>Agaricales</taxon>
        <taxon>Agaricineae</taxon>
        <taxon>Strophariaceae</taxon>
        <taxon>Pholiota</taxon>
    </lineage>
</organism>
<dbReference type="PANTHER" id="PTHR31014">
    <property type="entry name" value="MITOCHONDRIAL TRANSLATION SYSTEM COMPONENT PET127-RELATED"/>
    <property type="match status" value="1"/>
</dbReference>
<dbReference type="GO" id="GO:0005740">
    <property type="term" value="C:mitochondrial envelope"/>
    <property type="evidence" value="ECO:0007669"/>
    <property type="project" value="TreeGrafter"/>
</dbReference>
<evidence type="ECO:0000313" key="3">
    <source>
        <dbReference type="Proteomes" id="UP000807469"/>
    </source>
</evidence>
<dbReference type="InterPro" id="IPR013943">
    <property type="entry name" value="Pet127"/>
</dbReference>
<feature type="compositionally biased region" description="Basic residues" evidence="1">
    <location>
        <begin position="96"/>
        <end position="108"/>
    </location>
</feature>
<protein>
    <submittedName>
        <fullName evidence="2">Pet127-domain-containing protein</fullName>
    </submittedName>
</protein>
<dbReference type="Pfam" id="PF08634">
    <property type="entry name" value="Pet127"/>
    <property type="match status" value="1"/>
</dbReference>
<dbReference type="PANTHER" id="PTHR31014:SF0">
    <property type="entry name" value="MITOCHONDRIAL TRANSLATION SYSTEM COMPONENT PET127-RELATED"/>
    <property type="match status" value="1"/>
</dbReference>
<feature type="compositionally biased region" description="Basic and acidic residues" evidence="1">
    <location>
        <begin position="243"/>
        <end position="254"/>
    </location>
</feature>
<feature type="compositionally biased region" description="Polar residues" evidence="1">
    <location>
        <begin position="821"/>
        <end position="840"/>
    </location>
</feature>
<proteinExistence type="predicted"/>